<name>A0A0M2HLD5_MICTR</name>
<evidence type="ECO:0000313" key="2">
    <source>
        <dbReference type="Proteomes" id="UP000034098"/>
    </source>
</evidence>
<sequence length="651" mass="73261">MSAEVSGERRLKFYGPNDYATYWQVEDAVRILRDHDGAEAPSDAAHAIELHNAHQFVLAGFTPASLSEDERADLEATSRRVRSVVARYFTDLEESNLLERVRGVPSEYHSDLLLLLGNNRAFERIGASPMLAALESNDVTLGAMLANKKIVTAYDREVREAILSDVQAAEHVIRRHFARDTKQPIHLPVSFTTADSRDILRRYVEDPGANFNFVALIATANLDPATGVDARLKLAAQRRNAQETKEFFANNTGVKSGCELTISDTQDEPVIESLDGMFVSYSYGRAWLDSTTDEPSILNNFQHLFGFANRNSLLTLPSYRSELAVVERFLTTTGRAHYDIGVAYRVREMSSTAQTRLMRFFLSHNGIDLEAVIAWFFEEYLSTEFGAQGFSFAPTASGSSFLEKVRHLFAEMESVLRQFAFYADDGEIDRELLSLSSGSMRFNQLPSRVRGKYLYATDVPEIVGILHHMLSDQSSLNYISEELRGDNAVELLVRNRVTYDDFAEYQRPLIDQLIDLKVLTNNEGHVTLSSNSQLRILMSLHATEAVSYFHLDPAARAVADEMISRGWLRRESSLLTESEAKYFNYQLNNSEFSNGPALRNKYQHGSQPDGEGDDSHFAVYLVVLKLIIALVIKINDDFCLRDREDGASRSS</sequence>
<dbReference type="PATRIC" id="fig|69370.6.peg.69"/>
<evidence type="ECO:0000313" key="1">
    <source>
        <dbReference type="EMBL" id="KJL45706.1"/>
    </source>
</evidence>
<gene>
    <name evidence="1" type="ORF">RS82_00068</name>
</gene>
<organism evidence="1 2">
    <name type="scientific">Microbacterium trichothecenolyticum</name>
    <name type="common">Aureobacterium trichothecenolyticum</name>
    <dbReference type="NCBI Taxonomy" id="69370"/>
    <lineage>
        <taxon>Bacteria</taxon>
        <taxon>Bacillati</taxon>
        <taxon>Actinomycetota</taxon>
        <taxon>Actinomycetes</taxon>
        <taxon>Micrococcales</taxon>
        <taxon>Microbacteriaceae</taxon>
        <taxon>Microbacterium</taxon>
    </lineage>
</organism>
<dbReference type="EMBL" id="JYJA01000012">
    <property type="protein sequence ID" value="KJL45706.1"/>
    <property type="molecule type" value="Genomic_DNA"/>
</dbReference>
<proteinExistence type="predicted"/>
<comment type="caution">
    <text evidence="1">The sequence shown here is derived from an EMBL/GenBank/DDBJ whole genome shotgun (WGS) entry which is preliminary data.</text>
</comment>
<reference evidence="1 2" key="1">
    <citation type="submission" date="2015-02" db="EMBL/GenBank/DDBJ databases">
        <title>Draft genome sequences of ten Microbacterium spp. with emphasis on heavy metal contaminated environments.</title>
        <authorList>
            <person name="Corretto E."/>
        </authorList>
    </citation>
    <scope>NUCLEOTIDE SEQUENCE [LARGE SCALE GENOMIC DNA]</scope>
    <source>
        <strain evidence="1 2">DSM 8608</strain>
    </source>
</reference>
<protein>
    <submittedName>
        <fullName evidence="1">Uncharacterized protein</fullName>
    </submittedName>
</protein>
<dbReference type="Proteomes" id="UP000034098">
    <property type="component" value="Unassembled WGS sequence"/>
</dbReference>
<dbReference type="RefSeq" id="WP_052676613.1">
    <property type="nucleotide sequence ID" value="NZ_JYJA01000012.1"/>
</dbReference>
<keyword evidence="2" id="KW-1185">Reference proteome</keyword>
<dbReference type="AlphaFoldDB" id="A0A0M2HLD5"/>
<dbReference type="OrthoDB" id="2846443at2"/>
<accession>A0A0M2HLD5</accession>